<comment type="caution">
    <text evidence="2">The sequence shown here is derived from an EMBL/GenBank/DDBJ whole genome shotgun (WGS) entry which is preliminary data.</text>
</comment>
<dbReference type="RefSeq" id="WP_230099259.1">
    <property type="nucleotide sequence ID" value="NZ_CAKKNT010000029.1"/>
</dbReference>
<keyword evidence="3" id="KW-1185">Reference proteome</keyword>
<keyword evidence="1" id="KW-0812">Transmembrane</keyword>
<evidence type="ECO:0008006" key="4">
    <source>
        <dbReference type="Google" id="ProtNLM"/>
    </source>
</evidence>
<protein>
    <recommendedName>
        <fullName evidence="4">Cadmium resistance protein CadD</fullName>
    </recommendedName>
</protein>
<feature type="transmembrane region" description="Helical" evidence="1">
    <location>
        <begin position="92"/>
        <end position="113"/>
    </location>
</feature>
<reference evidence="2 3" key="1">
    <citation type="submission" date="2021-11" db="EMBL/GenBank/DDBJ databases">
        <authorList>
            <person name="Depoorter E."/>
        </authorList>
    </citation>
    <scope>NUCLEOTIDE SEQUENCE [LARGE SCALE GENOMIC DNA]</scope>
    <source>
        <strain evidence="2 3">LMG 24286</strain>
    </source>
</reference>
<keyword evidence="1" id="KW-0472">Membrane</keyword>
<accession>A0ABN8BTX5</accession>
<keyword evidence="1" id="KW-1133">Transmembrane helix</keyword>
<gene>
    <name evidence="2" type="ORF">WGH24286_01663</name>
</gene>
<feature type="transmembrane region" description="Helical" evidence="1">
    <location>
        <begin position="6"/>
        <end position="25"/>
    </location>
</feature>
<dbReference type="EMBL" id="CAKKNT010000029">
    <property type="protein sequence ID" value="CAH0419216.1"/>
    <property type="molecule type" value="Genomic_DNA"/>
</dbReference>
<feature type="transmembrane region" description="Helical" evidence="1">
    <location>
        <begin position="32"/>
        <end position="52"/>
    </location>
</feature>
<evidence type="ECO:0000256" key="1">
    <source>
        <dbReference type="SAM" id="Phobius"/>
    </source>
</evidence>
<evidence type="ECO:0000313" key="3">
    <source>
        <dbReference type="Proteomes" id="UP000789719"/>
    </source>
</evidence>
<dbReference type="Proteomes" id="UP000789719">
    <property type="component" value="Unassembled WGS sequence"/>
</dbReference>
<proteinExistence type="predicted"/>
<feature type="transmembrane region" description="Helical" evidence="1">
    <location>
        <begin position="119"/>
        <end position="141"/>
    </location>
</feature>
<dbReference type="InterPro" id="IPR004676">
    <property type="entry name" value="Cd-R_transporter"/>
</dbReference>
<feature type="transmembrane region" description="Helical" evidence="1">
    <location>
        <begin position="58"/>
        <end position="76"/>
    </location>
</feature>
<feature type="transmembrane region" description="Helical" evidence="1">
    <location>
        <begin position="161"/>
        <end position="181"/>
    </location>
</feature>
<name>A0ABN8BTX5_9LACO</name>
<dbReference type="Pfam" id="PF03596">
    <property type="entry name" value="Cad"/>
    <property type="match status" value="1"/>
</dbReference>
<evidence type="ECO:0000313" key="2">
    <source>
        <dbReference type="EMBL" id="CAH0419216.1"/>
    </source>
</evidence>
<sequence>MNIVLLTLLFIGVNLDFFVILLFLLKKYSFKATLIGYGIGMLILWFIAAVISQTLHEFIPAWSLGILGLIPIYMALKGGEDEEASETSQKSAILAVIGVYLGTCGADNMAIYVPVLSSLSIMATLLGALYITVLMVLSTILAQKIDNVPLIGTAIEKYGEIATRVIYVIIGVGVIWESNLVPHLLQLIR</sequence>
<organism evidence="2 3">
    <name type="scientific">Periweissella ghanensis</name>
    <dbReference type="NCBI Taxonomy" id="467997"/>
    <lineage>
        <taxon>Bacteria</taxon>
        <taxon>Bacillati</taxon>
        <taxon>Bacillota</taxon>
        <taxon>Bacilli</taxon>
        <taxon>Lactobacillales</taxon>
        <taxon>Lactobacillaceae</taxon>
        <taxon>Periweissella</taxon>
    </lineage>
</organism>